<accession>A0AA51X5W0</accession>
<proteinExistence type="predicted"/>
<dbReference type="PROSITE" id="PS51257">
    <property type="entry name" value="PROKAR_LIPOPROTEIN"/>
    <property type="match status" value="1"/>
</dbReference>
<dbReference type="RefSeq" id="WP_309201308.1">
    <property type="nucleotide sequence ID" value="NZ_CP133548.1"/>
</dbReference>
<sequence>MNKVLAVIITSLFLSACQKPVGGPCVYTERTTTGKVTQVTEGFILLDISDLGTYQLNSDRVHQKLSAGDQVSLLIKEITSGSCVPIQVSVLDNS</sequence>
<dbReference type="AlphaFoldDB" id="A0AA51X5W0"/>
<gene>
    <name evidence="1" type="ORF">Q9312_13100</name>
</gene>
<evidence type="ECO:0000313" key="1">
    <source>
        <dbReference type="EMBL" id="WMS86156.1"/>
    </source>
</evidence>
<dbReference type="EMBL" id="CP133548">
    <property type="protein sequence ID" value="WMS86156.1"/>
    <property type="molecule type" value="Genomic_DNA"/>
</dbReference>
<name>A0AA51X5W0_9GAMM</name>
<reference evidence="1 2" key="1">
    <citation type="submission" date="2023-08" db="EMBL/GenBank/DDBJ databases">
        <title>Pleionea litopenaei sp. nov., isolated from stomach of juvenile Litopenaeus vannamei.</title>
        <authorList>
            <person name="Rho A.M."/>
            <person name="Hwang C.Y."/>
        </authorList>
    </citation>
    <scope>NUCLEOTIDE SEQUENCE [LARGE SCALE GENOMIC DNA]</scope>
    <source>
        <strain evidence="1 2">HL-JVS1</strain>
    </source>
</reference>
<evidence type="ECO:0000313" key="2">
    <source>
        <dbReference type="Proteomes" id="UP001239782"/>
    </source>
</evidence>
<dbReference type="KEGG" id="plei:Q9312_13100"/>
<keyword evidence="2" id="KW-1185">Reference proteome</keyword>
<protein>
    <submittedName>
        <fullName evidence="1">Uncharacterized protein</fullName>
    </submittedName>
</protein>
<dbReference type="Proteomes" id="UP001239782">
    <property type="component" value="Chromosome"/>
</dbReference>
<organism evidence="1 2">
    <name type="scientific">Pleionea litopenaei</name>
    <dbReference type="NCBI Taxonomy" id="3070815"/>
    <lineage>
        <taxon>Bacteria</taxon>
        <taxon>Pseudomonadati</taxon>
        <taxon>Pseudomonadota</taxon>
        <taxon>Gammaproteobacteria</taxon>
        <taxon>Oceanospirillales</taxon>
        <taxon>Pleioneaceae</taxon>
        <taxon>Pleionea</taxon>
    </lineage>
</organism>